<dbReference type="NCBIfam" id="TIGR02180">
    <property type="entry name" value="GRX_euk"/>
    <property type="match status" value="1"/>
</dbReference>
<evidence type="ECO:0000256" key="10">
    <source>
        <dbReference type="ARBA" id="ARBA00039819"/>
    </source>
</evidence>
<evidence type="ECO:0000256" key="9">
    <source>
        <dbReference type="ARBA" id="ARBA00038558"/>
    </source>
</evidence>
<dbReference type="PANTHER" id="PTHR45694">
    <property type="entry name" value="GLUTAREDOXIN 2"/>
    <property type="match status" value="1"/>
</dbReference>
<proteinExistence type="inferred from homology"/>
<organism evidence="12">
    <name type="scientific">Aphelenchoides avenae</name>
    <name type="common">Mycophagous nematode worm</name>
    <name type="synonym">Aphelenchus avenae</name>
    <dbReference type="NCBI Taxonomy" id="70226"/>
    <lineage>
        <taxon>Eukaryota</taxon>
        <taxon>Metazoa</taxon>
        <taxon>Ecdysozoa</taxon>
        <taxon>Nematoda</taxon>
        <taxon>Chromadorea</taxon>
        <taxon>Rhabditida</taxon>
        <taxon>Tylenchina</taxon>
        <taxon>Tylenchomorpha</taxon>
        <taxon>Aphelenchoidea</taxon>
        <taxon>Aphelenchoididae</taxon>
        <taxon>Aphelenchoides</taxon>
    </lineage>
</organism>
<keyword evidence="4" id="KW-0249">Electron transport</keyword>
<dbReference type="AlphaFoldDB" id="Q7YUB8"/>
<dbReference type="InterPro" id="IPR036249">
    <property type="entry name" value="Thioredoxin-like_sf"/>
</dbReference>
<keyword evidence="3" id="KW-0813">Transport</keyword>
<evidence type="ECO:0000256" key="1">
    <source>
        <dbReference type="ARBA" id="ARBA00002549"/>
    </source>
</evidence>
<evidence type="ECO:0000256" key="6">
    <source>
        <dbReference type="ARBA" id="ARBA00023206"/>
    </source>
</evidence>
<keyword evidence="5" id="KW-1015">Disulfide bond</keyword>
<protein>
    <recommendedName>
        <fullName evidence="10">Glutaredoxin-2, mitochondrial</fullName>
    </recommendedName>
</protein>
<evidence type="ECO:0000256" key="4">
    <source>
        <dbReference type="ARBA" id="ARBA00022982"/>
    </source>
</evidence>
<gene>
    <name evidence="12" type="primary">Glx-1</name>
</gene>
<evidence type="ECO:0000313" key="12">
    <source>
        <dbReference type="EMBL" id="AAQ20895.1"/>
    </source>
</evidence>
<dbReference type="InterPro" id="IPR014025">
    <property type="entry name" value="Glutaredoxin_subgr"/>
</dbReference>
<accession>Q7YUB8</accession>
<dbReference type="FunFam" id="3.40.30.10:FF:000026">
    <property type="entry name" value="Glutaredoxin 2"/>
    <property type="match status" value="1"/>
</dbReference>
<dbReference type="InterPro" id="IPR011767">
    <property type="entry name" value="GLR_AS"/>
</dbReference>
<feature type="domain" description="Glutaredoxin" evidence="11">
    <location>
        <begin position="17"/>
        <end position="82"/>
    </location>
</feature>
<comment type="function">
    <text evidence="1">Has a glutathione-disulfide oxidoreductase activity in the presence of NADPH and glutathione reductase. Reduces low molecular weight disulfides and proteins.</text>
</comment>
<comment type="similarity">
    <text evidence="2">Belongs to the glutaredoxin family.</text>
</comment>
<dbReference type="PROSITE" id="PS51354">
    <property type="entry name" value="GLUTAREDOXIN_2"/>
    <property type="match status" value="1"/>
</dbReference>
<reference evidence="12" key="1">
    <citation type="submission" date="2003-07" db="EMBL/GenBank/DDBJ databases">
        <title>Expression of a glutaredoxin gene induced by desiccation and oxidative stress in the anhydrobiotic nematode Aphelehus avenae.</title>
        <authorList>
            <person name="Browne J.A."/>
            <person name="Goyal K."/>
            <person name="Tunnacliffe A."/>
            <person name="Burnell A."/>
        </authorList>
    </citation>
    <scope>NUCLEOTIDE SEQUENCE</scope>
</reference>
<dbReference type="EMBL" id="AY340999">
    <property type="protein sequence ID" value="AAQ20895.1"/>
    <property type="molecule type" value="Genomic_DNA"/>
</dbReference>
<dbReference type="InterPro" id="IPR002109">
    <property type="entry name" value="Glutaredoxin"/>
</dbReference>
<dbReference type="PRINTS" id="PR00160">
    <property type="entry name" value="GLUTAREDOXIN"/>
</dbReference>
<evidence type="ECO:0000256" key="7">
    <source>
        <dbReference type="ARBA" id="ARBA00023284"/>
    </source>
</evidence>
<evidence type="ECO:0000256" key="3">
    <source>
        <dbReference type="ARBA" id="ARBA00022448"/>
    </source>
</evidence>
<name>Q7YUB8_APHAV</name>
<evidence type="ECO:0000256" key="8">
    <source>
        <dbReference type="ARBA" id="ARBA00037470"/>
    </source>
</evidence>
<evidence type="ECO:0000256" key="2">
    <source>
        <dbReference type="ARBA" id="ARBA00007787"/>
    </source>
</evidence>
<dbReference type="InterPro" id="IPR011899">
    <property type="entry name" value="Glutaredoxin_euk/vir"/>
</dbReference>
<dbReference type="GO" id="GO:0005737">
    <property type="term" value="C:cytoplasm"/>
    <property type="evidence" value="ECO:0007669"/>
    <property type="project" value="TreeGrafter"/>
</dbReference>
<dbReference type="Pfam" id="PF00462">
    <property type="entry name" value="Glutaredoxin"/>
    <property type="match status" value="1"/>
</dbReference>
<sequence length="107" mass="11614">MGKVNEYVDSVIAKNKVAVFSKTYCPYCDKAKQALNSFNIKPGALEVVELDKRDDGNEIQDYLAQLTGGRTVPRVFINGQFIGGGDDTARAKSNGSLEKKLTEIGAI</sequence>
<keyword evidence="7" id="KW-0676">Redox-active center</keyword>
<evidence type="ECO:0000259" key="11">
    <source>
        <dbReference type="Pfam" id="PF00462"/>
    </source>
</evidence>
<dbReference type="GO" id="GO:0034599">
    <property type="term" value="P:cellular response to oxidative stress"/>
    <property type="evidence" value="ECO:0007669"/>
    <property type="project" value="TreeGrafter"/>
</dbReference>
<keyword evidence="6" id="KW-0318">Glutathionylation</keyword>
<evidence type="ECO:0000256" key="5">
    <source>
        <dbReference type="ARBA" id="ARBA00023157"/>
    </source>
</evidence>
<dbReference type="PANTHER" id="PTHR45694:SF5">
    <property type="entry name" value="GLUTAREDOXIN 2"/>
    <property type="match status" value="1"/>
</dbReference>
<dbReference type="CDD" id="cd03419">
    <property type="entry name" value="GRX_GRXh_1_2_like"/>
    <property type="match status" value="1"/>
</dbReference>
<dbReference type="PROSITE" id="PS00195">
    <property type="entry name" value="GLUTAREDOXIN_1"/>
    <property type="match status" value="1"/>
</dbReference>
<comment type="function">
    <text evidence="8">Glutathione-dependent oxidoreductase that facilitates the maintenance of mitochondrial redox homeostasis upon induction of apoptosis by oxidative stress. Involved in response to hydrogen peroxide and regulation of apoptosis caused by oxidative stress. Acts as a very efficient catalyst of monothiol reactions because of its high affinity for protein glutathione-mixed disulfides. Can receive electrons not only from glutathione (GSH), but also from thioredoxin reductase supporting both monothiol and dithiol reactions. Efficiently catalyzes both glutathionylation and deglutathionylation of mitochondrial complex I, which in turn regulates the superoxide production by the complex. Overexpression decreases the susceptibility to apoptosis and prevents loss of cardiolipin and cytochrome c release.</text>
</comment>
<comment type="subunit">
    <text evidence="9">Monomer; active form. Homodimer; inactive form. The homodimer is probably linked by 1 2Fe-2S cluster.</text>
</comment>
<dbReference type="SUPFAM" id="SSF52833">
    <property type="entry name" value="Thioredoxin-like"/>
    <property type="match status" value="1"/>
</dbReference>
<dbReference type="Gene3D" id="3.40.30.10">
    <property type="entry name" value="Glutaredoxin"/>
    <property type="match status" value="1"/>
</dbReference>
<dbReference type="GO" id="GO:0015038">
    <property type="term" value="F:glutathione disulfide oxidoreductase activity"/>
    <property type="evidence" value="ECO:0007669"/>
    <property type="project" value="TreeGrafter"/>
</dbReference>